<gene>
    <name evidence="4" type="ORF">AALT52_01170</name>
</gene>
<dbReference type="InterPro" id="IPR025092">
    <property type="entry name" value="Glyco_hydro_66"/>
</dbReference>
<reference evidence="4 5" key="1">
    <citation type="submission" date="2024-03" db="EMBL/GenBank/DDBJ databases">
        <title>Mouse gut bacterial collection (mGBC) of GemPharmatech.</title>
        <authorList>
            <person name="He Y."/>
            <person name="Dong L."/>
            <person name="Wu D."/>
            <person name="Gao X."/>
            <person name="Lin Z."/>
        </authorList>
    </citation>
    <scope>NUCLEOTIDE SEQUENCE [LARGE SCALE GENOMIC DNA]</scope>
    <source>
        <strain evidence="4 5">15-30</strain>
    </source>
</reference>
<protein>
    <submittedName>
        <fullName evidence="4">Glycoside hydrolase family 66 protein</fullName>
    </submittedName>
</protein>
<evidence type="ECO:0000313" key="4">
    <source>
        <dbReference type="EMBL" id="MEY8661509.1"/>
    </source>
</evidence>
<evidence type="ECO:0000256" key="2">
    <source>
        <dbReference type="ARBA" id="ARBA00022729"/>
    </source>
</evidence>
<evidence type="ECO:0000256" key="1">
    <source>
        <dbReference type="ARBA" id="ARBA00010837"/>
    </source>
</evidence>
<dbReference type="InterPro" id="IPR013783">
    <property type="entry name" value="Ig-like_fold"/>
</dbReference>
<dbReference type="RefSeq" id="WP_369940233.1">
    <property type="nucleotide sequence ID" value="NZ_JBCLUF010000003.1"/>
</dbReference>
<feature type="signal peptide" evidence="3">
    <location>
        <begin position="1"/>
        <end position="27"/>
    </location>
</feature>
<dbReference type="Gene3D" id="3.20.20.80">
    <property type="entry name" value="Glycosidases"/>
    <property type="match status" value="1"/>
</dbReference>
<dbReference type="Pfam" id="PF13199">
    <property type="entry name" value="Glyco_hydro_66"/>
    <property type="match status" value="1"/>
</dbReference>
<dbReference type="InterPro" id="IPR013780">
    <property type="entry name" value="Glyco_hydro_b"/>
</dbReference>
<dbReference type="GO" id="GO:0016787">
    <property type="term" value="F:hydrolase activity"/>
    <property type="evidence" value="ECO:0007669"/>
    <property type="project" value="UniProtKB-KW"/>
</dbReference>
<dbReference type="Gene3D" id="2.60.40.1180">
    <property type="entry name" value="Golgi alpha-mannosidase II"/>
    <property type="match status" value="1"/>
</dbReference>
<proteinExistence type="inferred from homology"/>
<feature type="chain" id="PRO_5046869273" evidence="3">
    <location>
        <begin position="28"/>
        <end position="684"/>
    </location>
</feature>
<dbReference type="Proteomes" id="UP001565236">
    <property type="component" value="Unassembled WGS sequence"/>
</dbReference>
<organism evidence="4 5">
    <name type="scientific">Ligilactobacillus faecis</name>
    <dbReference type="NCBI Taxonomy" id="762833"/>
    <lineage>
        <taxon>Bacteria</taxon>
        <taxon>Bacillati</taxon>
        <taxon>Bacillota</taxon>
        <taxon>Bacilli</taxon>
        <taxon>Lactobacillales</taxon>
        <taxon>Lactobacillaceae</taxon>
        <taxon>Ligilactobacillus</taxon>
    </lineage>
</organism>
<comment type="similarity">
    <text evidence="1">Belongs to the glycosyl hydrolase 66 family.</text>
</comment>
<name>A0ABV4DM08_9LACO</name>
<keyword evidence="2 3" id="KW-0732">Signal</keyword>
<comment type="caution">
    <text evidence="4">The sequence shown here is derived from an EMBL/GenBank/DDBJ whole genome shotgun (WGS) entry which is preliminary data.</text>
</comment>
<evidence type="ECO:0000313" key="5">
    <source>
        <dbReference type="Proteomes" id="UP001565236"/>
    </source>
</evidence>
<evidence type="ECO:0000256" key="3">
    <source>
        <dbReference type="SAM" id="SignalP"/>
    </source>
</evidence>
<keyword evidence="4" id="KW-0378">Hydrolase</keyword>
<sequence length="684" mass="77620">MSGRKTKKNSFVKKKWLLVAICGLSIAAYNTQQVEASSINKLDTDKAMYTPKSKLRLSVEFTNTDVSSKGYYKVLLENPVANSSDGYAIRKEQTGPWECKKNKTITLASGSLDMDLPEYDGRGYLVTVQFYNYDHQLLAEKTTAVDVSSKWTMYPRYASLGRWDTSLSEQNRNIADLKKLHINATMYYDAYYRPQNPFPHETFKDWIGATVNQRNIRNAIKQNHKYGQSAMMYNMVNATTGTPDDRDAKMNDNGDAFKTIIKKDGTKAVESKWGIYRTSPANTGDGANTADNIGEQKTFNMLGGFDNRDNVSHQVQSYYNMWSKDWQKYIGDKMWGALTYMGFDGWQGDTIGNDTAVSYENRYSLKDKFPVVSGFGSFTEAMKTNQMKKFDFGINAVGGQGQKDLDKSQADFMYSEIWANNDVDDNTAPGNTNGTHTTYDALARAVDNTMQNSKKSLIVPAYIYHDYHPEWMSDKAVLLKNISVLAAGGSNMELTDGVNELYSEYYTGVSKDKKSKLSSYMSDPDNGGLRKLYDFQVAYENFLRGGNLQTNHHKIEVTQNGQDMGSNHGEANKIWYMTKSGHGNKIDDAETINLINFCDVSHIGWQIQNQSDDDNKQINPQYNVHIKYYVDPGRNISNVWIASPDKWLDGKNQKLSFSQGKDNTGNYIEFNIPRLDYWDLIYMK</sequence>
<accession>A0ABV4DM08</accession>
<dbReference type="Gene3D" id="2.60.40.10">
    <property type="entry name" value="Immunoglobulins"/>
    <property type="match status" value="1"/>
</dbReference>
<dbReference type="EMBL" id="JBCLUF010000003">
    <property type="protein sequence ID" value="MEY8661509.1"/>
    <property type="molecule type" value="Genomic_DNA"/>
</dbReference>
<keyword evidence="5" id="KW-1185">Reference proteome</keyword>